<keyword evidence="2" id="KW-0472">Membrane</keyword>
<feature type="transmembrane region" description="Helical" evidence="2">
    <location>
        <begin position="120"/>
        <end position="141"/>
    </location>
</feature>
<keyword evidence="2" id="KW-1133">Transmembrane helix</keyword>
<dbReference type="AlphaFoldDB" id="A0A5M6D312"/>
<sequence>MNYLPEFLAPALTKALGWTILHSMWQSILIAVLLSVAMLLLHRQSSRLRYRVAIGALFLNLAAAFITFSYYYQSNPANAGLQAAITPTTSYLSSQPAEVNNFSLLTVASEYFAAHLPLLVSLWLLGMALMLLRFIGGLAYLQRLKSYKTTPAPNQWQNRLHQLSQELKIKKVIWLAESALVQTPLVIGYFKPIILLPLGTISELPVAQIEAILAHELAHLKRHDYFFNLLQSLTEIIFFYHPAIWWISDYVRIERENCCDDLAVAICGDSLAYARALANLAERTPRTPGLALAFAGKDGSLLARIRRLVQQPGSHPSFTDGFVAATVLLLCLTFLSATALANLKPAPPAFLPASTIQSVPKKLVHLNFSNNIIPVQDSVPATSDLVIVKNKKGKVTEVFVDGQKVPKDKLPEYAGRIEQALENQRKGKNIALSETETLRKADAAVARLNQPPLAPVIAPPAPPIPPPVSVPDPAEPVKPVKPVKPAKPAKPALVPAAPKGAAVPAKGFFYEGDFFAFANDSMFSKLAINLNFDSTFKTLEKTLQLQEEQFRKHEIVLQNQLATINSKHNSLQLEKLTKEHAKLAAEHAKMAKEHAAGMEKLIAELKKEGLYKEGKNRQILFNNDGLYIDGQKQSYKIYQKYKKYLPEPDKKTTEQWMEYNKN</sequence>
<dbReference type="PANTHER" id="PTHR34978">
    <property type="entry name" value="POSSIBLE SENSOR-TRANSDUCER PROTEIN BLAR"/>
    <property type="match status" value="1"/>
</dbReference>
<feature type="coiled-coil region" evidence="1">
    <location>
        <begin position="573"/>
        <end position="608"/>
    </location>
</feature>
<dbReference type="Pfam" id="PF05569">
    <property type="entry name" value="Peptidase_M56"/>
    <property type="match status" value="1"/>
</dbReference>
<feature type="transmembrane region" description="Helical" evidence="2">
    <location>
        <begin position="53"/>
        <end position="72"/>
    </location>
</feature>
<keyword evidence="1" id="KW-0175">Coiled coil</keyword>
<feature type="domain" description="Peptidase M56" evidence="3">
    <location>
        <begin position="23"/>
        <end position="305"/>
    </location>
</feature>
<evidence type="ECO:0000313" key="5">
    <source>
        <dbReference type="Proteomes" id="UP000323426"/>
    </source>
</evidence>
<proteinExistence type="predicted"/>
<keyword evidence="2" id="KW-0812">Transmembrane</keyword>
<dbReference type="RefSeq" id="WP_150093010.1">
    <property type="nucleotide sequence ID" value="NZ_VWSF01000032.1"/>
</dbReference>
<dbReference type="InterPro" id="IPR008756">
    <property type="entry name" value="Peptidase_M56"/>
</dbReference>
<dbReference type="InterPro" id="IPR052173">
    <property type="entry name" value="Beta-lactam_resp_regulator"/>
</dbReference>
<feature type="transmembrane region" description="Helical" evidence="2">
    <location>
        <begin position="322"/>
        <end position="343"/>
    </location>
</feature>
<evidence type="ECO:0000256" key="2">
    <source>
        <dbReference type="SAM" id="Phobius"/>
    </source>
</evidence>
<feature type="transmembrane region" description="Helical" evidence="2">
    <location>
        <begin position="20"/>
        <end position="41"/>
    </location>
</feature>
<accession>A0A5M6D312</accession>
<gene>
    <name evidence="4" type="ORF">F0145_24445</name>
</gene>
<dbReference type="Gene3D" id="3.30.2010.10">
    <property type="entry name" value="Metalloproteases ('zincins'), catalytic domain"/>
    <property type="match status" value="1"/>
</dbReference>
<protein>
    <submittedName>
        <fullName evidence="4">M56 family metallopeptidase</fullName>
    </submittedName>
</protein>
<dbReference type="EMBL" id="VWSF01000032">
    <property type="protein sequence ID" value="KAA5539555.1"/>
    <property type="molecule type" value="Genomic_DNA"/>
</dbReference>
<organism evidence="4 5">
    <name type="scientific">Adhaeribacter rhizoryzae</name>
    <dbReference type="NCBI Taxonomy" id="2607907"/>
    <lineage>
        <taxon>Bacteria</taxon>
        <taxon>Pseudomonadati</taxon>
        <taxon>Bacteroidota</taxon>
        <taxon>Cytophagia</taxon>
        <taxon>Cytophagales</taxon>
        <taxon>Hymenobacteraceae</taxon>
        <taxon>Adhaeribacter</taxon>
    </lineage>
</organism>
<evidence type="ECO:0000313" key="4">
    <source>
        <dbReference type="EMBL" id="KAA5539555.1"/>
    </source>
</evidence>
<evidence type="ECO:0000259" key="3">
    <source>
        <dbReference type="Pfam" id="PF05569"/>
    </source>
</evidence>
<name>A0A5M6D312_9BACT</name>
<dbReference type="PANTHER" id="PTHR34978:SF3">
    <property type="entry name" value="SLR0241 PROTEIN"/>
    <property type="match status" value="1"/>
</dbReference>
<comment type="caution">
    <text evidence="4">The sequence shown here is derived from an EMBL/GenBank/DDBJ whole genome shotgun (WGS) entry which is preliminary data.</text>
</comment>
<dbReference type="Proteomes" id="UP000323426">
    <property type="component" value="Unassembled WGS sequence"/>
</dbReference>
<dbReference type="CDD" id="cd07341">
    <property type="entry name" value="M56_BlaR1_MecR1_like"/>
    <property type="match status" value="1"/>
</dbReference>
<keyword evidence="5" id="KW-1185">Reference proteome</keyword>
<reference evidence="4 5" key="1">
    <citation type="submission" date="2019-09" db="EMBL/GenBank/DDBJ databases">
        <title>Genome sequence and assembly of Adhaeribacter sp.</title>
        <authorList>
            <person name="Chhetri G."/>
        </authorList>
    </citation>
    <scope>NUCLEOTIDE SEQUENCE [LARGE SCALE GENOMIC DNA]</scope>
    <source>
        <strain evidence="4 5">DK36</strain>
    </source>
</reference>
<evidence type="ECO:0000256" key="1">
    <source>
        <dbReference type="SAM" id="Coils"/>
    </source>
</evidence>